<evidence type="ECO:0008006" key="4">
    <source>
        <dbReference type="Google" id="ProtNLM"/>
    </source>
</evidence>
<reference evidence="2 3" key="1">
    <citation type="submission" date="2018-12" db="EMBL/GenBank/DDBJ databases">
        <title>Flammeovirga pectinis sp. nov., isolated from the gut of the Korean scallop, Patinopecten yessoensis.</title>
        <authorList>
            <person name="Bae J.-W."/>
            <person name="Jeong Y.-S."/>
            <person name="Kang W."/>
        </authorList>
    </citation>
    <scope>NUCLEOTIDE SEQUENCE [LARGE SCALE GENOMIC DNA]</scope>
    <source>
        <strain evidence="2 3">L12M1</strain>
    </source>
</reference>
<sequence length="147" mass="16809">MSTFEETNSAPNQNIHITINAFNYLKEVQKWTYFFSILGFIGIGAILIAAIVIGFTAPTKYADQSIFVVIGYIIMSIIYIFPVRYLFGFSRKLKRALLSEDEEQLELSFKNLKSHFKFVGVVTILMMCFYGFIFIISLLGVFHGFSL</sequence>
<keyword evidence="1" id="KW-0812">Transmembrane</keyword>
<dbReference type="EMBL" id="CP034563">
    <property type="protein sequence ID" value="AZQ65304.1"/>
    <property type="molecule type" value="Genomic_DNA"/>
</dbReference>
<name>A0A3S9PAR4_9BACT</name>
<keyword evidence="1" id="KW-1133">Transmembrane helix</keyword>
<dbReference type="Proteomes" id="UP000267268">
    <property type="component" value="Chromosome 2"/>
</dbReference>
<protein>
    <recommendedName>
        <fullName evidence="4">DUF5362 domain-containing protein</fullName>
    </recommendedName>
</protein>
<gene>
    <name evidence="2" type="ORF">EI427_24115</name>
</gene>
<organism evidence="2 3">
    <name type="scientific">Flammeovirga pectinis</name>
    <dbReference type="NCBI Taxonomy" id="2494373"/>
    <lineage>
        <taxon>Bacteria</taxon>
        <taxon>Pseudomonadati</taxon>
        <taxon>Bacteroidota</taxon>
        <taxon>Cytophagia</taxon>
        <taxon>Cytophagales</taxon>
        <taxon>Flammeovirgaceae</taxon>
        <taxon>Flammeovirga</taxon>
    </lineage>
</organism>
<proteinExistence type="predicted"/>
<keyword evidence="3" id="KW-1185">Reference proteome</keyword>
<evidence type="ECO:0000313" key="3">
    <source>
        <dbReference type="Proteomes" id="UP000267268"/>
    </source>
</evidence>
<evidence type="ECO:0000313" key="2">
    <source>
        <dbReference type="EMBL" id="AZQ65304.1"/>
    </source>
</evidence>
<feature type="transmembrane region" description="Helical" evidence="1">
    <location>
        <begin position="118"/>
        <end position="142"/>
    </location>
</feature>
<dbReference type="AlphaFoldDB" id="A0A3S9PAR4"/>
<keyword evidence="1" id="KW-0472">Membrane</keyword>
<accession>A0A3S9PAR4</accession>
<evidence type="ECO:0000256" key="1">
    <source>
        <dbReference type="SAM" id="Phobius"/>
    </source>
</evidence>
<feature type="transmembrane region" description="Helical" evidence="1">
    <location>
        <begin position="31"/>
        <end position="53"/>
    </location>
</feature>
<dbReference type="OrthoDB" id="1121797at2"/>
<dbReference type="RefSeq" id="WP_126619892.1">
    <property type="nucleotide sequence ID" value="NZ_CP034563.1"/>
</dbReference>
<dbReference type="KEGG" id="fll:EI427_24115"/>
<feature type="transmembrane region" description="Helical" evidence="1">
    <location>
        <begin position="65"/>
        <end position="87"/>
    </location>
</feature>